<feature type="region of interest" description="Disordered" evidence="1">
    <location>
        <begin position="147"/>
        <end position="191"/>
    </location>
</feature>
<dbReference type="AlphaFoldDB" id="A0A9K3D6F2"/>
<organism evidence="2 3">
    <name type="scientific">Kipferlia bialata</name>
    <dbReference type="NCBI Taxonomy" id="797122"/>
    <lineage>
        <taxon>Eukaryota</taxon>
        <taxon>Metamonada</taxon>
        <taxon>Carpediemonas-like organisms</taxon>
        <taxon>Kipferlia</taxon>
    </lineage>
</organism>
<dbReference type="Proteomes" id="UP000265618">
    <property type="component" value="Unassembled WGS sequence"/>
</dbReference>
<gene>
    <name evidence="2" type="ORF">KIPB_011373</name>
</gene>
<accession>A0A9K3D6F2</accession>
<feature type="non-terminal residue" evidence="2">
    <location>
        <position position="1"/>
    </location>
</feature>
<evidence type="ECO:0000313" key="2">
    <source>
        <dbReference type="EMBL" id="GIQ89002.1"/>
    </source>
</evidence>
<sequence>PRVLRVQGDYTDPEKTPESLAVDSGTLDVMDTYYGGLVDGSGGFRLEREGVVADLEDHVPEEDLEKAADVVMAAVSAEEPQDTTEVVRRIYDRASRHNELVGEVGEEERAQAAMKKGLAGVSGFDNGLKRQMARRLLEEVRVSEAMAGQGVRRRKGASRGGGGGVGGGRAQRSGGRAQTGGGRGMPEEEIAGVGEGGPLGYYVVIRQGECGVVVNKLGNRCKQAPFGGDGGEGTHKTAGRFCKKHRTYHVNYGGRCGVETGEESQGGGSGDEDVVESQGGGDDD</sequence>
<keyword evidence="3" id="KW-1185">Reference proteome</keyword>
<feature type="compositionally biased region" description="Gly residues" evidence="1">
    <location>
        <begin position="158"/>
        <end position="169"/>
    </location>
</feature>
<evidence type="ECO:0000256" key="1">
    <source>
        <dbReference type="SAM" id="MobiDB-lite"/>
    </source>
</evidence>
<proteinExistence type="predicted"/>
<dbReference type="EMBL" id="BDIP01004599">
    <property type="protein sequence ID" value="GIQ89002.1"/>
    <property type="molecule type" value="Genomic_DNA"/>
</dbReference>
<evidence type="ECO:0000313" key="3">
    <source>
        <dbReference type="Proteomes" id="UP000265618"/>
    </source>
</evidence>
<name>A0A9K3D6F2_9EUKA</name>
<feature type="compositionally biased region" description="Acidic residues" evidence="1">
    <location>
        <begin position="270"/>
        <end position="284"/>
    </location>
</feature>
<reference evidence="2 3" key="1">
    <citation type="journal article" date="2018" name="PLoS ONE">
        <title>The draft genome of Kipferlia bialata reveals reductive genome evolution in fornicate parasites.</title>
        <authorList>
            <person name="Tanifuji G."/>
            <person name="Takabayashi S."/>
            <person name="Kume K."/>
            <person name="Takagi M."/>
            <person name="Nakayama T."/>
            <person name="Kamikawa R."/>
            <person name="Inagaki Y."/>
            <person name="Hashimoto T."/>
        </authorList>
    </citation>
    <scope>NUCLEOTIDE SEQUENCE [LARGE SCALE GENOMIC DNA]</scope>
    <source>
        <strain evidence="2">NY0173</strain>
    </source>
</reference>
<feature type="region of interest" description="Disordered" evidence="1">
    <location>
        <begin position="254"/>
        <end position="284"/>
    </location>
</feature>
<protein>
    <submittedName>
        <fullName evidence="2">Uncharacterized protein</fullName>
    </submittedName>
</protein>
<comment type="caution">
    <text evidence="2">The sequence shown here is derived from an EMBL/GenBank/DDBJ whole genome shotgun (WGS) entry which is preliminary data.</text>
</comment>